<keyword evidence="3" id="KW-0862">Zinc</keyword>
<evidence type="ECO:0000256" key="2">
    <source>
        <dbReference type="ARBA" id="ARBA00022771"/>
    </source>
</evidence>
<feature type="region of interest" description="Disordered" evidence="5">
    <location>
        <begin position="384"/>
        <end position="407"/>
    </location>
</feature>
<dbReference type="PROSITE" id="PS50089">
    <property type="entry name" value="ZF_RING_2"/>
    <property type="match status" value="1"/>
</dbReference>
<evidence type="ECO:0000256" key="3">
    <source>
        <dbReference type="ARBA" id="ARBA00022833"/>
    </source>
</evidence>
<keyword evidence="8" id="KW-1185">Reference proteome</keyword>
<feature type="compositionally biased region" description="Polar residues" evidence="5">
    <location>
        <begin position="288"/>
        <end position="314"/>
    </location>
</feature>
<dbReference type="SUPFAM" id="SSF57850">
    <property type="entry name" value="RING/U-box"/>
    <property type="match status" value="1"/>
</dbReference>
<evidence type="ECO:0000313" key="7">
    <source>
        <dbReference type="EMBL" id="QRD04593.1"/>
    </source>
</evidence>
<feature type="domain" description="RING-type" evidence="6">
    <location>
        <begin position="48"/>
        <end position="92"/>
    </location>
</feature>
<dbReference type="RefSeq" id="XP_001800798.1">
    <property type="nucleotide sequence ID" value="XM_001800746.1"/>
</dbReference>
<dbReference type="InterPro" id="IPR001841">
    <property type="entry name" value="Znf_RING"/>
</dbReference>
<evidence type="ECO:0000313" key="8">
    <source>
        <dbReference type="Proteomes" id="UP000663193"/>
    </source>
</evidence>
<dbReference type="Proteomes" id="UP000663193">
    <property type="component" value="Chromosome 17"/>
</dbReference>
<organism evidence="7 8">
    <name type="scientific">Phaeosphaeria nodorum (strain SN15 / ATCC MYA-4574 / FGSC 10173)</name>
    <name type="common">Glume blotch fungus</name>
    <name type="synonym">Parastagonospora nodorum</name>
    <dbReference type="NCBI Taxonomy" id="321614"/>
    <lineage>
        <taxon>Eukaryota</taxon>
        <taxon>Fungi</taxon>
        <taxon>Dikarya</taxon>
        <taxon>Ascomycota</taxon>
        <taxon>Pezizomycotina</taxon>
        <taxon>Dothideomycetes</taxon>
        <taxon>Pleosporomycetidae</taxon>
        <taxon>Pleosporales</taxon>
        <taxon>Pleosporineae</taxon>
        <taxon>Phaeosphaeriaceae</taxon>
        <taxon>Parastagonospora</taxon>
    </lineage>
</organism>
<dbReference type="OrthoDB" id="8062037at2759"/>
<feature type="region of interest" description="Disordered" evidence="5">
    <location>
        <begin position="196"/>
        <end position="260"/>
    </location>
</feature>
<evidence type="ECO:0000259" key="6">
    <source>
        <dbReference type="PROSITE" id="PS50089"/>
    </source>
</evidence>
<dbReference type="KEGG" id="pno:SNOG_10530"/>
<evidence type="ECO:0000256" key="4">
    <source>
        <dbReference type="PROSITE-ProRule" id="PRU00175"/>
    </source>
</evidence>
<dbReference type="PANTHER" id="PTHR45969">
    <property type="entry name" value="RING ZINC FINGER PROTEIN-RELATED"/>
    <property type="match status" value="1"/>
</dbReference>
<keyword evidence="1" id="KW-0479">Metal-binding</keyword>
<accession>A0A7U2I8H5</accession>
<dbReference type="AlphaFoldDB" id="A0A7U2I8H5"/>
<sequence>MPPHHVHRQNGPEPETDDLFDNDVSGLRSQSEFFLGGVIPVGAQPDNCCICTDSLATDVVQITACRHCHHLTCILTWWKSSAARRGSCPLCREELFEPDPPAAHVPSLHGIPFQPRDRYTSLGAVRAYTNTQDGQARLRGFMDAVEEHALYATLGENVPATTGGPSYPLIGFGGNDQDREGRRTLLEGHPLYQVYMNGQRARTARRTAQARRDLQREPEGYHSPGHSDSDEDDTTSPVASYYWSDSSSETPESPSRDTSELVGLDEAALIDANQGTESSSASTNTSTPQVSPRANENSNTDTSSLSRVEDQQPSFPGAEEAEEEYLIDYSDDPLQEELERAEAGRRTNEPSAYDAWDDPNARTAVRYGLIYRRDHNENWCIREPTDEEEADEDAARQRSNGNNWEMDDELLSEPEELAGHASDFAQNRIPKYGRGYGYLHIPEPRS</sequence>
<evidence type="ECO:0000256" key="1">
    <source>
        <dbReference type="ARBA" id="ARBA00022723"/>
    </source>
</evidence>
<protein>
    <recommendedName>
        <fullName evidence="6">RING-type domain-containing protein</fullName>
    </recommendedName>
</protein>
<reference evidence="8" key="1">
    <citation type="journal article" date="2021" name="BMC Genomics">
        <title>Chromosome-level genome assembly and manually-curated proteome of model necrotroph Parastagonospora nodorum Sn15 reveals a genome-wide trove of candidate effector homologs, and redundancy of virulence-related functions within an accessory chromosome.</title>
        <authorList>
            <person name="Bertazzoni S."/>
            <person name="Jones D.A.B."/>
            <person name="Phan H.T."/>
            <person name="Tan K.-C."/>
            <person name="Hane J.K."/>
        </authorList>
    </citation>
    <scope>NUCLEOTIDE SEQUENCE [LARGE SCALE GENOMIC DNA]</scope>
    <source>
        <strain evidence="8">SN15 / ATCC MYA-4574 / FGSC 10173)</strain>
    </source>
</reference>
<dbReference type="InterPro" id="IPR013083">
    <property type="entry name" value="Znf_RING/FYVE/PHD"/>
</dbReference>
<dbReference type="Gene3D" id="3.30.40.10">
    <property type="entry name" value="Zinc/RING finger domain, C3HC4 (zinc finger)"/>
    <property type="match status" value="1"/>
</dbReference>
<dbReference type="Pfam" id="PF13639">
    <property type="entry name" value="zf-RING_2"/>
    <property type="match status" value="1"/>
</dbReference>
<gene>
    <name evidence="7" type="ORF">JI435_105300</name>
</gene>
<proteinExistence type="predicted"/>
<feature type="region of interest" description="Disordered" evidence="5">
    <location>
        <begin position="273"/>
        <end position="320"/>
    </location>
</feature>
<evidence type="ECO:0000256" key="5">
    <source>
        <dbReference type="SAM" id="MobiDB-lite"/>
    </source>
</evidence>
<name>A0A7U2I8H5_PHANO</name>
<dbReference type="VEuPathDB" id="FungiDB:JI435_105300"/>
<dbReference type="EMBL" id="CP069039">
    <property type="protein sequence ID" value="QRD04593.1"/>
    <property type="molecule type" value="Genomic_DNA"/>
</dbReference>
<feature type="compositionally biased region" description="Low complexity" evidence="5">
    <location>
        <begin position="276"/>
        <end position="287"/>
    </location>
</feature>
<feature type="region of interest" description="Disordered" evidence="5">
    <location>
        <begin position="1"/>
        <end position="22"/>
    </location>
</feature>
<keyword evidence="2 4" id="KW-0863">Zinc-finger</keyword>
<dbReference type="GO" id="GO:0008270">
    <property type="term" value="F:zinc ion binding"/>
    <property type="evidence" value="ECO:0007669"/>
    <property type="project" value="UniProtKB-KW"/>
</dbReference>
<feature type="compositionally biased region" description="Basic and acidic residues" evidence="5">
    <location>
        <begin position="210"/>
        <end position="228"/>
    </location>
</feature>
<feature type="compositionally biased region" description="Low complexity" evidence="5">
    <location>
        <begin position="244"/>
        <end position="253"/>
    </location>
</feature>